<accession>A0A1A9ZKJ0</accession>
<dbReference type="Proteomes" id="UP000092445">
    <property type="component" value="Unassembled WGS sequence"/>
</dbReference>
<keyword evidence="2" id="KW-1185">Reference proteome</keyword>
<protein>
    <submittedName>
        <fullName evidence="1">Uncharacterized protein</fullName>
    </submittedName>
</protein>
<dbReference type="EnsemblMetazoa" id="GPAI017638-RA">
    <property type="protein sequence ID" value="GPAI017638-PA"/>
    <property type="gene ID" value="GPAI017638"/>
</dbReference>
<dbReference type="VEuPathDB" id="VectorBase:GPAI017638"/>
<dbReference type="AlphaFoldDB" id="A0A1A9ZKJ0"/>
<evidence type="ECO:0000313" key="1">
    <source>
        <dbReference type="EnsemblMetazoa" id="GPAI017638-PA"/>
    </source>
</evidence>
<evidence type="ECO:0000313" key="2">
    <source>
        <dbReference type="Proteomes" id="UP000092445"/>
    </source>
</evidence>
<reference evidence="1" key="2">
    <citation type="submission" date="2020-05" db="UniProtKB">
        <authorList>
            <consortium name="EnsemblMetazoa"/>
        </authorList>
    </citation>
    <scope>IDENTIFICATION</scope>
    <source>
        <strain evidence="1">IAEA</strain>
    </source>
</reference>
<reference evidence="2" key="1">
    <citation type="submission" date="2014-03" db="EMBL/GenBank/DDBJ databases">
        <authorList>
            <person name="Aksoy S."/>
            <person name="Warren W."/>
            <person name="Wilson R.K."/>
        </authorList>
    </citation>
    <scope>NUCLEOTIDE SEQUENCE [LARGE SCALE GENOMIC DNA]</scope>
    <source>
        <strain evidence="2">IAEA</strain>
    </source>
</reference>
<sequence>MTPSDIIGGAIRSRIHINEHLSPLCLKLNSLRTKIKNDDKITKFMIFHNDLPKISLTTNDSAETSYDLYMLLNGQYYTICRAITRVCYPFTGVCQTMTSTRIKECHK</sequence>
<organism evidence="1 2">
    <name type="scientific">Glossina pallidipes</name>
    <name type="common">Tsetse fly</name>
    <dbReference type="NCBI Taxonomy" id="7398"/>
    <lineage>
        <taxon>Eukaryota</taxon>
        <taxon>Metazoa</taxon>
        <taxon>Ecdysozoa</taxon>
        <taxon>Arthropoda</taxon>
        <taxon>Hexapoda</taxon>
        <taxon>Insecta</taxon>
        <taxon>Pterygota</taxon>
        <taxon>Neoptera</taxon>
        <taxon>Endopterygota</taxon>
        <taxon>Diptera</taxon>
        <taxon>Brachycera</taxon>
        <taxon>Muscomorpha</taxon>
        <taxon>Hippoboscoidea</taxon>
        <taxon>Glossinidae</taxon>
        <taxon>Glossina</taxon>
    </lineage>
</organism>
<proteinExistence type="predicted"/>
<name>A0A1A9ZKJ0_GLOPL</name>